<organism evidence="8">
    <name type="scientific">Leviviridae sp</name>
    <dbReference type="NCBI Taxonomy" id="2027243"/>
    <lineage>
        <taxon>Viruses</taxon>
        <taxon>Riboviria</taxon>
        <taxon>Orthornavirae</taxon>
        <taxon>Lenarviricota</taxon>
        <taxon>Leviviricetes</taxon>
        <taxon>Norzivirales</taxon>
        <taxon>Fiersviridae</taxon>
    </lineage>
</organism>
<dbReference type="GO" id="GO:0039666">
    <property type="term" value="P:virion attachment to host cell pilus"/>
    <property type="evidence" value="ECO:0007669"/>
    <property type="project" value="UniProtKB-KW"/>
</dbReference>
<dbReference type="EMBL" id="MN034474">
    <property type="protein sequence ID" value="QDH88927.1"/>
    <property type="molecule type" value="Genomic_RNA"/>
</dbReference>
<accession>A0A514D5R8</accession>
<evidence type="ECO:0000313" key="8">
    <source>
        <dbReference type="EMBL" id="QDH88927.1"/>
    </source>
</evidence>
<evidence type="ECO:0000256" key="7">
    <source>
        <dbReference type="ARBA" id="ARBA00035110"/>
    </source>
</evidence>
<reference evidence="8" key="1">
    <citation type="submission" date="2019-05" db="EMBL/GenBank/DDBJ databases">
        <title>Metatranscriptomic reconstruction reveals RNA viruses with the potential to shape carbon cycling in soil.</title>
        <authorList>
            <person name="Starr E.P."/>
            <person name="Nuccio E."/>
            <person name="Pett-Ridge J."/>
            <person name="Banfield J.F."/>
            <person name="Firestone M.K."/>
        </authorList>
    </citation>
    <scope>NUCLEOTIDE SEQUENCE</scope>
    <source>
        <strain evidence="8">H2_Bulk_35_scaffold_329</strain>
    </source>
</reference>
<comment type="similarity">
    <text evidence="7">Belongs to the Leviviricetes maturation protein family.</text>
</comment>
<protein>
    <submittedName>
        <fullName evidence="8">Uncharacterized protein</fullName>
    </submittedName>
</protein>
<keyword evidence="5" id="KW-1175">Viral attachment to host cell pilus</keyword>
<keyword evidence="3" id="KW-1161">Viral attachment to host cell</keyword>
<evidence type="ECO:0000256" key="5">
    <source>
        <dbReference type="ARBA" id="ARBA00023104"/>
    </source>
</evidence>
<evidence type="ECO:0000256" key="1">
    <source>
        <dbReference type="ARBA" id="ARBA00004328"/>
    </source>
</evidence>
<dbReference type="Pfam" id="PF03863">
    <property type="entry name" value="Phage_mat-A"/>
    <property type="match status" value="1"/>
</dbReference>
<keyword evidence="6" id="KW-1160">Virus entry into host cell</keyword>
<dbReference type="GO" id="GO:0044423">
    <property type="term" value="C:virion component"/>
    <property type="evidence" value="ECO:0007669"/>
    <property type="project" value="UniProtKB-KW"/>
</dbReference>
<keyword evidence="2" id="KW-0945">Host-virus interaction</keyword>
<evidence type="ECO:0000256" key="4">
    <source>
        <dbReference type="ARBA" id="ARBA00022844"/>
    </source>
</evidence>
<evidence type="ECO:0000256" key="3">
    <source>
        <dbReference type="ARBA" id="ARBA00022804"/>
    </source>
</evidence>
<sequence>MPSRTRSSNSSRFKGTTGRFGSVSGGGTILSSSHACDDIVGSGDNAPFSVTHITLDGGVINKPNTGFFSSWFNNYVADVLDVPANFGHLGIIDDISNVDAATQAAARTNPSRPYVDTITEVLQLHELTDLLHRNGSSIISRYGQKNLGLQFGLLPIVEDIDGILNFSDQVHNRVQEINRLKERGLRRTVSCGSFGASSKQNLFIQTQNTFIRDDFDVSTTLNVRAHCRWLPTGDPSILSSPREVRELARRAVQGITMDASTAWELMPWSWLLDWAGNVGQYFAAHRNIVPAVLSDVSVMRHTRTSWSWKGTHFDDVTVTPINVRRESKTRATSFTAPIAHFPFLSGNQMGILASLAVARL</sequence>
<gene>
    <name evidence="8" type="ORF">H2Bulk35329_000004</name>
</gene>
<dbReference type="InterPro" id="IPR005563">
    <property type="entry name" value="A_protein"/>
</dbReference>
<comment type="subcellular location">
    <subcellularLocation>
        <location evidence="1">Virion</location>
    </subcellularLocation>
</comment>
<proteinExistence type="inferred from homology"/>
<evidence type="ECO:0000256" key="6">
    <source>
        <dbReference type="ARBA" id="ARBA00023296"/>
    </source>
</evidence>
<keyword evidence="4" id="KW-0946">Virion</keyword>
<evidence type="ECO:0000256" key="2">
    <source>
        <dbReference type="ARBA" id="ARBA00022581"/>
    </source>
</evidence>
<name>A0A514D5R8_9VIRU</name>